<proteinExistence type="predicted"/>
<dbReference type="RefSeq" id="WP_331208007.1">
    <property type="nucleotide sequence ID" value="NZ_JAZGQL010000008.1"/>
</dbReference>
<evidence type="ECO:0000313" key="2">
    <source>
        <dbReference type="EMBL" id="MEE6307719.1"/>
    </source>
</evidence>
<evidence type="ECO:0000313" key="3">
    <source>
        <dbReference type="Proteomes" id="UP001339911"/>
    </source>
</evidence>
<dbReference type="InterPro" id="IPR007278">
    <property type="entry name" value="DUF397"/>
</dbReference>
<dbReference type="InterPro" id="IPR001387">
    <property type="entry name" value="Cro/C1-type_HTH"/>
</dbReference>
<dbReference type="PROSITE" id="PS50943">
    <property type="entry name" value="HTH_CROC1"/>
    <property type="match status" value="1"/>
</dbReference>
<name>A0ABU7SCP4_9ACTN</name>
<accession>A0ABU7SCP4</accession>
<dbReference type="EMBL" id="JAZGQL010000008">
    <property type="protein sequence ID" value="MEE6307719.1"/>
    <property type="molecule type" value="Genomic_DNA"/>
</dbReference>
<dbReference type="SMART" id="SM00530">
    <property type="entry name" value="HTH_XRE"/>
    <property type="match status" value="1"/>
</dbReference>
<dbReference type="SUPFAM" id="SSF47413">
    <property type="entry name" value="lambda repressor-like DNA-binding domains"/>
    <property type="match status" value="1"/>
</dbReference>
<dbReference type="InterPro" id="IPR010982">
    <property type="entry name" value="Lambda_DNA-bd_dom_sf"/>
</dbReference>
<protein>
    <submittedName>
        <fullName evidence="2">Scr1 family TA system antitoxin-like transcriptional regulator</fullName>
    </submittedName>
</protein>
<dbReference type="Pfam" id="PF04149">
    <property type="entry name" value="DUF397"/>
    <property type="match status" value="1"/>
</dbReference>
<dbReference type="CDD" id="cd00093">
    <property type="entry name" value="HTH_XRE"/>
    <property type="match status" value="1"/>
</dbReference>
<evidence type="ECO:0000259" key="1">
    <source>
        <dbReference type="PROSITE" id="PS50943"/>
    </source>
</evidence>
<reference evidence="2 3" key="1">
    <citation type="submission" date="2024-01" db="EMBL/GenBank/DDBJ databases">
        <title>Genome insights into Plantactinospora veratri sp. nov.</title>
        <authorList>
            <person name="Wang L."/>
        </authorList>
    </citation>
    <scope>NUCLEOTIDE SEQUENCE [LARGE SCALE GENOMIC DNA]</scope>
    <source>
        <strain evidence="2 3">NEAU-FHS4</strain>
    </source>
</reference>
<sequence length="328" mass="35944">MTMSPSEFLIRELRRRRVAAGLSQEALGELMHFSGSHVSSVETGQRPPTPRFLKVADEVLNTGGLLMSIYEDLVKADLSPVWVREWLEYEAEAETLRTFENTTIPGLLQTEAYARAIFASGGMLTPDEVERRVAARMERQAVLQRENPPHFTAVLDAGVLRRPVGGPEVMREQLLHLVKVVTEMPHVRVQIVPETVGAYPGLGGPFAIATLAGNEHIGYLDNMSKGQVVQGGPELSWILKAWEAIRSEALPHQQSVELILEAAELMGDLTGANWRTSSRSGQNGGNCVEVADNLVGVVAVRDSKDRSGPVLRFAPAAWRAFVGRPPAR</sequence>
<dbReference type="Proteomes" id="UP001339911">
    <property type="component" value="Unassembled WGS sequence"/>
</dbReference>
<dbReference type="Pfam" id="PF19054">
    <property type="entry name" value="DUF5753"/>
    <property type="match status" value="1"/>
</dbReference>
<dbReference type="InterPro" id="IPR043917">
    <property type="entry name" value="DUF5753"/>
</dbReference>
<dbReference type="Gene3D" id="1.10.260.40">
    <property type="entry name" value="lambda repressor-like DNA-binding domains"/>
    <property type="match status" value="1"/>
</dbReference>
<comment type="caution">
    <text evidence="2">The sequence shown here is derived from an EMBL/GenBank/DDBJ whole genome shotgun (WGS) entry which is preliminary data.</text>
</comment>
<feature type="domain" description="HTH cro/C1-type" evidence="1">
    <location>
        <begin position="13"/>
        <end position="66"/>
    </location>
</feature>
<keyword evidence="3" id="KW-1185">Reference proteome</keyword>
<dbReference type="Pfam" id="PF13560">
    <property type="entry name" value="HTH_31"/>
    <property type="match status" value="1"/>
</dbReference>
<gene>
    <name evidence="2" type="ORF">V1634_12885</name>
</gene>
<organism evidence="2 3">
    <name type="scientific">Plantactinospora veratri</name>
    <dbReference type="NCBI Taxonomy" id="1436122"/>
    <lineage>
        <taxon>Bacteria</taxon>
        <taxon>Bacillati</taxon>
        <taxon>Actinomycetota</taxon>
        <taxon>Actinomycetes</taxon>
        <taxon>Micromonosporales</taxon>
        <taxon>Micromonosporaceae</taxon>
        <taxon>Plantactinospora</taxon>
    </lineage>
</organism>